<evidence type="ECO:0000313" key="1">
    <source>
        <dbReference type="EMBL" id="MFD1565602.1"/>
    </source>
</evidence>
<organism evidence="1 2">
    <name type="scientific">Haloarchaeobius amylolyticus</name>
    <dbReference type="NCBI Taxonomy" id="1198296"/>
    <lineage>
        <taxon>Archaea</taxon>
        <taxon>Methanobacteriati</taxon>
        <taxon>Methanobacteriota</taxon>
        <taxon>Stenosarchaea group</taxon>
        <taxon>Halobacteria</taxon>
        <taxon>Halobacteriales</taxon>
        <taxon>Halorubellaceae</taxon>
        <taxon>Haloarchaeobius</taxon>
    </lineage>
</organism>
<name>A0ABD6BKM3_9EURY</name>
<proteinExistence type="predicted"/>
<protein>
    <submittedName>
        <fullName evidence="1">Uncharacterized protein</fullName>
    </submittedName>
</protein>
<dbReference type="RefSeq" id="WP_390290821.1">
    <property type="nucleotide sequence ID" value="NZ_JBHUDI010000011.1"/>
</dbReference>
<dbReference type="Proteomes" id="UP001597076">
    <property type="component" value="Unassembled WGS sequence"/>
</dbReference>
<accession>A0ABD6BKM3</accession>
<keyword evidence="2" id="KW-1185">Reference proteome</keyword>
<evidence type="ECO:0000313" key="2">
    <source>
        <dbReference type="Proteomes" id="UP001597076"/>
    </source>
</evidence>
<reference evidence="1 2" key="1">
    <citation type="journal article" date="2019" name="Int. J. Syst. Evol. Microbiol.">
        <title>The Global Catalogue of Microorganisms (GCM) 10K type strain sequencing project: providing services to taxonomists for standard genome sequencing and annotation.</title>
        <authorList>
            <consortium name="The Broad Institute Genomics Platform"/>
            <consortium name="The Broad Institute Genome Sequencing Center for Infectious Disease"/>
            <person name="Wu L."/>
            <person name="Ma J."/>
        </authorList>
    </citation>
    <scope>NUCLEOTIDE SEQUENCE [LARGE SCALE GENOMIC DNA]</scope>
    <source>
        <strain evidence="1 2">CGMCC 1.12230</strain>
    </source>
</reference>
<dbReference type="AlphaFoldDB" id="A0ABD6BKM3"/>
<dbReference type="EMBL" id="JBHUDI010000011">
    <property type="protein sequence ID" value="MFD1565602.1"/>
    <property type="molecule type" value="Genomic_DNA"/>
</dbReference>
<comment type="caution">
    <text evidence="1">The sequence shown here is derived from an EMBL/GenBank/DDBJ whole genome shotgun (WGS) entry which is preliminary data.</text>
</comment>
<sequence length="55" mass="6540">MIEDEHDDEAIQLANEFDLCILDAEEILERGRKAIERDPDEMLSLEEMRTKFEDE</sequence>
<gene>
    <name evidence="1" type="ORF">ACFR99_18895</name>
</gene>